<dbReference type="GO" id="GO:0000981">
    <property type="term" value="F:DNA-binding transcription factor activity, RNA polymerase II-specific"/>
    <property type="evidence" value="ECO:0007669"/>
    <property type="project" value="TreeGrafter"/>
</dbReference>
<dbReference type="OrthoDB" id="5915660at2759"/>
<dbReference type="PANTHER" id="PTHR11447:SF16">
    <property type="entry name" value="P53 PROTEIN LONG FORM VARIANT 1"/>
    <property type="match status" value="1"/>
</dbReference>
<evidence type="ECO:0000256" key="1">
    <source>
        <dbReference type="PIRSR" id="PIRSR602117-1"/>
    </source>
</evidence>
<dbReference type="GO" id="GO:0046872">
    <property type="term" value="F:metal ion binding"/>
    <property type="evidence" value="ECO:0007669"/>
    <property type="project" value="UniProtKB-KW"/>
</dbReference>
<dbReference type="GO" id="GO:0000978">
    <property type="term" value="F:RNA polymerase II cis-regulatory region sequence-specific DNA binding"/>
    <property type="evidence" value="ECO:0007669"/>
    <property type="project" value="TreeGrafter"/>
</dbReference>
<feature type="compositionally biased region" description="Basic and acidic residues" evidence="4">
    <location>
        <begin position="263"/>
        <end position="276"/>
    </location>
</feature>
<proteinExistence type="predicted"/>
<dbReference type="AlphaFoldDB" id="A0A8S3WM36"/>
<protein>
    <submittedName>
        <fullName evidence="6">(apollo) hypothetical protein</fullName>
    </submittedName>
</protein>
<feature type="domain" description="p53 DNA-binding" evidence="5">
    <location>
        <begin position="77"/>
        <end position="273"/>
    </location>
</feature>
<dbReference type="GO" id="GO:0005634">
    <property type="term" value="C:nucleus"/>
    <property type="evidence" value="ECO:0007669"/>
    <property type="project" value="InterPro"/>
</dbReference>
<feature type="site" description="Interaction with DNA" evidence="2">
    <location>
        <position position="96"/>
    </location>
</feature>
<comment type="caution">
    <text evidence="6">The sequence shown here is derived from an EMBL/GenBank/DDBJ whole genome shotgun (WGS) entry which is preliminary data.</text>
</comment>
<comment type="cofactor">
    <cofactor evidence="1">
        <name>Zn(2+)</name>
        <dbReference type="ChEBI" id="CHEBI:29105"/>
    </cofactor>
    <text evidence="1">Binds 1 zinc ion per subunit.</text>
</comment>
<keyword evidence="7" id="KW-1185">Reference proteome</keyword>
<evidence type="ECO:0000256" key="2">
    <source>
        <dbReference type="PIRSR" id="PIRSR602117-2"/>
    </source>
</evidence>
<dbReference type="Proteomes" id="UP000691718">
    <property type="component" value="Unassembled WGS sequence"/>
</dbReference>
<evidence type="ECO:0000313" key="6">
    <source>
        <dbReference type="EMBL" id="CAG4968176.1"/>
    </source>
</evidence>
<evidence type="ECO:0000313" key="7">
    <source>
        <dbReference type="Proteomes" id="UP000691718"/>
    </source>
</evidence>
<feature type="binding site" evidence="1">
    <location>
        <position position="156"/>
    </location>
    <ligand>
        <name>Zn(2+)</name>
        <dbReference type="ChEBI" id="CHEBI:29105"/>
    </ligand>
</feature>
<feature type="binding site" evidence="1">
    <location>
        <position position="159"/>
    </location>
    <ligand>
        <name>Zn(2+)</name>
        <dbReference type="ChEBI" id="CHEBI:29105"/>
    </ligand>
</feature>
<dbReference type="EMBL" id="CAJQZP010000547">
    <property type="protein sequence ID" value="CAG4968176.1"/>
    <property type="molecule type" value="Genomic_DNA"/>
</dbReference>
<dbReference type="GO" id="GO:0006915">
    <property type="term" value="P:apoptotic process"/>
    <property type="evidence" value="ECO:0007669"/>
    <property type="project" value="InterPro"/>
</dbReference>
<dbReference type="InterPro" id="IPR011615">
    <property type="entry name" value="p53_DNA-bd"/>
</dbReference>
<feature type="binding site" evidence="1">
    <location>
        <position position="227"/>
    </location>
    <ligand>
        <name>Zn(2+)</name>
        <dbReference type="ChEBI" id="CHEBI:29105"/>
    </ligand>
</feature>
<dbReference type="Pfam" id="PF00870">
    <property type="entry name" value="P53"/>
    <property type="match status" value="1"/>
</dbReference>
<dbReference type="PANTHER" id="PTHR11447">
    <property type="entry name" value="CELLULAR TUMOR ANTIGEN P53"/>
    <property type="match status" value="1"/>
</dbReference>
<name>A0A8S3WM36_PARAO</name>
<reference evidence="6" key="1">
    <citation type="submission" date="2021-04" db="EMBL/GenBank/DDBJ databases">
        <authorList>
            <person name="Tunstrom K."/>
        </authorList>
    </citation>
    <scope>NUCLEOTIDE SEQUENCE</scope>
</reference>
<evidence type="ECO:0000256" key="4">
    <source>
        <dbReference type="SAM" id="MobiDB-lite"/>
    </source>
</evidence>
<keyword evidence="1" id="KW-0862">Zinc</keyword>
<sequence>MQDPQANMFKKAGFDDTIFLSDEDFKNINGDINLSLADMGVMENFLQNEDTLEAASKFQPQFELFIPVSPSGPPESKSFPGTLNFVVEIKGTETDKKKYLYSARLNRIYVNMGVNFPVHFSWDAAKQVLLYPTGLYVRATVVFSDQSQAEKRVERCLQHIHEPNNPEQNHAGSETIVKHVLRSARDLGTDGLYYCGQPDRPDSWLSVLLHLSAPAGHAYQFVCKNSCSSGINRRNIAIIFTLEDSHGTILGRQSVGVRSCSCPKRDLSRDEKEEGKGKRKMKQPQSETHKKLKIEVLENDEEIVTLPKIPIKGIKTVMTGLEVMQRMMELSASEAAKRKDQKEVDEYKSCLTSLGTTIDNIKKGLKPPSMQ</sequence>
<keyword evidence="1" id="KW-0479">Metal-binding</keyword>
<organism evidence="6 7">
    <name type="scientific">Parnassius apollo</name>
    <name type="common">Apollo butterfly</name>
    <name type="synonym">Papilio apollo</name>
    <dbReference type="NCBI Taxonomy" id="110799"/>
    <lineage>
        <taxon>Eukaryota</taxon>
        <taxon>Metazoa</taxon>
        <taxon>Ecdysozoa</taxon>
        <taxon>Arthropoda</taxon>
        <taxon>Hexapoda</taxon>
        <taxon>Insecta</taxon>
        <taxon>Pterygota</taxon>
        <taxon>Neoptera</taxon>
        <taxon>Endopterygota</taxon>
        <taxon>Lepidoptera</taxon>
        <taxon>Glossata</taxon>
        <taxon>Ditrysia</taxon>
        <taxon>Papilionoidea</taxon>
        <taxon>Papilionidae</taxon>
        <taxon>Parnassiinae</taxon>
        <taxon>Parnassini</taxon>
        <taxon>Parnassius</taxon>
        <taxon>Parnassius</taxon>
    </lineage>
</organism>
<evidence type="ECO:0000256" key="3">
    <source>
        <dbReference type="PIRSR" id="PIRSR602117-3"/>
    </source>
</evidence>
<feature type="binding site" evidence="1">
    <location>
        <position position="223"/>
    </location>
    <ligand>
        <name>Zn(2+)</name>
        <dbReference type="ChEBI" id="CHEBI:29105"/>
    </ligand>
</feature>
<gene>
    <name evidence="6" type="ORF">PAPOLLO_LOCUS7921</name>
</gene>
<accession>A0A8S3WM36</accession>
<feature type="cross-link" description="Glycyl lysine isopeptide (Lys-Gly) (interchain with G-Cter in ubiquitin)" evidence="3">
    <location>
        <position position="276"/>
    </location>
</feature>
<evidence type="ECO:0000259" key="5">
    <source>
        <dbReference type="Pfam" id="PF00870"/>
    </source>
</evidence>
<dbReference type="InterPro" id="IPR002117">
    <property type="entry name" value="p53_tumour_suppressor"/>
</dbReference>
<feature type="region of interest" description="Disordered" evidence="4">
    <location>
        <begin position="261"/>
        <end position="290"/>
    </location>
</feature>
<dbReference type="CDD" id="cd08367">
    <property type="entry name" value="P53"/>
    <property type="match status" value="1"/>
</dbReference>